<feature type="non-terminal residue" evidence="3">
    <location>
        <position position="1"/>
    </location>
</feature>
<evidence type="ECO:0000256" key="1">
    <source>
        <dbReference type="SAM" id="MobiDB-lite"/>
    </source>
</evidence>
<gene>
    <name evidence="3" type="ORF">PV662_43300</name>
</gene>
<dbReference type="InterPro" id="IPR025359">
    <property type="entry name" value="SduA_C"/>
</dbReference>
<dbReference type="Pfam" id="PF14082">
    <property type="entry name" value="SduA_C"/>
    <property type="match status" value="1"/>
</dbReference>
<feature type="region of interest" description="Disordered" evidence="1">
    <location>
        <begin position="1"/>
        <end position="24"/>
    </location>
</feature>
<feature type="domain" description="Shedu protein SduA C-terminal" evidence="2">
    <location>
        <begin position="38"/>
        <end position="135"/>
    </location>
</feature>
<proteinExistence type="predicted"/>
<accession>A0ABU4NWH3</accession>
<name>A0ABU4NWH3_9ACTN</name>
<organism evidence="3 4">
    <name type="scientific">Streptomyces europaeiscabiei</name>
    <dbReference type="NCBI Taxonomy" id="146819"/>
    <lineage>
        <taxon>Bacteria</taxon>
        <taxon>Bacillati</taxon>
        <taxon>Actinomycetota</taxon>
        <taxon>Actinomycetes</taxon>
        <taxon>Kitasatosporales</taxon>
        <taxon>Streptomycetaceae</taxon>
        <taxon>Streptomyces</taxon>
    </lineage>
</organism>
<dbReference type="EMBL" id="JARAYU010000027">
    <property type="protein sequence ID" value="MDX3706427.1"/>
    <property type="molecule type" value="Genomic_DNA"/>
</dbReference>
<sequence>LHDPQVPCSSASEARQHDQPAQAGAIRANAGALSAPYRAPDVYQVSKEVVGAVAQVQKTAYKAQQLVSGQLHRQFRDDGAPTGIEVSTVRPRQVLVIGSLNEFTNGGAANPEKMTSFEQYRRSIQDVEVITFDEIYERACFIVQDR</sequence>
<reference evidence="3 4" key="1">
    <citation type="journal article" date="2023" name="Microb. Genom.">
        <title>Mesoterricola silvestris gen. nov., sp. nov., Mesoterricola sediminis sp. nov., Geothrix oryzae sp. nov., Geothrix edaphica sp. nov., Geothrix rubra sp. nov., and Geothrix limicola sp. nov., six novel members of Acidobacteriota isolated from soils.</title>
        <authorList>
            <person name="Weisberg A.J."/>
            <person name="Pearce E."/>
            <person name="Kramer C.G."/>
            <person name="Chang J.H."/>
            <person name="Clarke C.R."/>
        </authorList>
    </citation>
    <scope>NUCLEOTIDE SEQUENCE [LARGE SCALE GENOMIC DNA]</scope>
    <source>
        <strain evidence="3 4">ID09-01A</strain>
    </source>
</reference>
<dbReference type="RefSeq" id="WP_319063691.1">
    <property type="nucleotide sequence ID" value="NZ_JARAYT010000049.1"/>
</dbReference>
<protein>
    <submittedName>
        <fullName evidence="3">DUF4263 domain-containing protein</fullName>
    </submittedName>
</protein>
<keyword evidence="4" id="KW-1185">Reference proteome</keyword>
<comment type="caution">
    <text evidence="3">The sequence shown here is derived from an EMBL/GenBank/DDBJ whole genome shotgun (WGS) entry which is preliminary data.</text>
</comment>
<evidence type="ECO:0000313" key="3">
    <source>
        <dbReference type="EMBL" id="MDX3706427.1"/>
    </source>
</evidence>
<evidence type="ECO:0000259" key="2">
    <source>
        <dbReference type="Pfam" id="PF14082"/>
    </source>
</evidence>
<dbReference type="Proteomes" id="UP001271274">
    <property type="component" value="Unassembled WGS sequence"/>
</dbReference>
<evidence type="ECO:0000313" key="4">
    <source>
        <dbReference type="Proteomes" id="UP001271274"/>
    </source>
</evidence>